<proteinExistence type="predicted"/>
<dbReference type="GO" id="GO:0003824">
    <property type="term" value="F:catalytic activity"/>
    <property type="evidence" value="ECO:0007669"/>
    <property type="project" value="InterPro"/>
</dbReference>
<name>A0AAV0X6J1_9HEMI</name>
<dbReference type="Proteomes" id="UP001160148">
    <property type="component" value="Unassembled WGS sequence"/>
</dbReference>
<evidence type="ECO:0000313" key="3">
    <source>
        <dbReference type="Proteomes" id="UP001160148"/>
    </source>
</evidence>
<dbReference type="SUPFAM" id="SSF56219">
    <property type="entry name" value="DNase I-like"/>
    <property type="match status" value="1"/>
</dbReference>
<evidence type="ECO:0000313" key="2">
    <source>
        <dbReference type="EMBL" id="CAI6363267.1"/>
    </source>
</evidence>
<gene>
    <name evidence="2" type="ORF">MEUPH1_LOCUS18239</name>
</gene>
<dbReference type="EMBL" id="CARXXK010000003">
    <property type="protein sequence ID" value="CAI6363267.1"/>
    <property type="molecule type" value="Genomic_DNA"/>
</dbReference>
<dbReference type="AlphaFoldDB" id="A0AAV0X6J1"/>
<evidence type="ECO:0000259" key="1">
    <source>
        <dbReference type="PROSITE" id="PS50878"/>
    </source>
</evidence>
<protein>
    <recommendedName>
        <fullName evidence="1">Reverse transcriptase domain-containing protein</fullName>
    </recommendedName>
</protein>
<keyword evidence="3" id="KW-1185">Reference proteome</keyword>
<dbReference type="Gene3D" id="3.60.10.10">
    <property type="entry name" value="Endonuclease/exonuclease/phosphatase"/>
    <property type="match status" value="1"/>
</dbReference>
<dbReference type="InterPro" id="IPR005135">
    <property type="entry name" value="Endo/exonuclease/phosphatase"/>
</dbReference>
<accession>A0AAV0X6J1</accession>
<dbReference type="PROSITE" id="PS50878">
    <property type="entry name" value="RT_POL"/>
    <property type="match status" value="1"/>
</dbReference>
<reference evidence="2 3" key="1">
    <citation type="submission" date="2023-01" db="EMBL/GenBank/DDBJ databases">
        <authorList>
            <person name="Whitehead M."/>
        </authorList>
    </citation>
    <scope>NUCLEOTIDE SEQUENCE [LARGE SCALE GENOMIC DNA]</scope>
</reference>
<dbReference type="Pfam" id="PF00078">
    <property type="entry name" value="RVT_1"/>
    <property type="match status" value="1"/>
</dbReference>
<dbReference type="Pfam" id="PF14529">
    <property type="entry name" value="Exo_endo_phos_2"/>
    <property type="match status" value="1"/>
</dbReference>
<sequence length="616" mass="70939">MNIINILFWNCNGIKYKNNELHTFARLNNIHIILLQETKLNPSTIIKIPNYFTYCQDRPPKPRSPSGGGTTILVHKNIIHNQEDIKTSLESTTVTTKLVNDQVRITSMYKNLNSPLPTNDLNILTNQNGLFLAAGNLNTKHQSWNCRTTNQKGRILHQHMETSNTYSICAPDSPTHYSYNSLHRPEILDIVLVNLPHREYVLTHHNELTSDHNSIVMTIIDSPITINPPTARKRINWKQFEQELSLKSPKLTTKLSNPTKIDNEVDSFTTLIQSSTENCSYLINKPRTREALSLDILLEIATKRNLRKDWKRTRDLSVLTMLNAQIVYVRNLLKEHRQLAWDRFTSTLNFQDRSLYKLNCRLLHNKPASNPLTTKSGQKIYDTESKLELFADTMKDQFTANPPNELLEVSRSINELNRYSAKANLFTTPKEVFEILPSAKASGHDNITNAALKHLPASAIVRLSNLLTSCLRHSYFPTYWKTATIVMIPKPNKNHSLPNNYRQISLLVTMSKVFEKILLSHHNKNIKPRTEQAFRQGHSTTTQLTKLIDDLVMNTNNNRHTAAIYLDMVTAFDRVWHDRSTVVMPLSPIIHSIHQRNPILTSCYYFIVCRRHHVLL</sequence>
<feature type="domain" description="Reverse transcriptase" evidence="1">
    <location>
        <begin position="469"/>
        <end position="616"/>
    </location>
</feature>
<dbReference type="InterPro" id="IPR000477">
    <property type="entry name" value="RT_dom"/>
</dbReference>
<dbReference type="PANTHER" id="PTHR19446">
    <property type="entry name" value="REVERSE TRANSCRIPTASES"/>
    <property type="match status" value="1"/>
</dbReference>
<dbReference type="InterPro" id="IPR036691">
    <property type="entry name" value="Endo/exonu/phosph_ase_sf"/>
</dbReference>
<organism evidence="2 3">
    <name type="scientific">Macrosiphum euphorbiae</name>
    <name type="common">potato aphid</name>
    <dbReference type="NCBI Taxonomy" id="13131"/>
    <lineage>
        <taxon>Eukaryota</taxon>
        <taxon>Metazoa</taxon>
        <taxon>Ecdysozoa</taxon>
        <taxon>Arthropoda</taxon>
        <taxon>Hexapoda</taxon>
        <taxon>Insecta</taxon>
        <taxon>Pterygota</taxon>
        <taxon>Neoptera</taxon>
        <taxon>Paraneoptera</taxon>
        <taxon>Hemiptera</taxon>
        <taxon>Sternorrhyncha</taxon>
        <taxon>Aphidomorpha</taxon>
        <taxon>Aphidoidea</taxon>
        <taxon>Aphididae</taxon>
        <taxon>Macrosiphini</taxon>
        <taxon>Macrosiphum</taxon>
    </lineage>
</organism>
<comment type="caution">
    <text evidence="2">The sequence shown here is derived from an EMBL/GenBank/DDBJ whole genome shotgun (WGS) entry which is preliminary data.</text>
</comment>